<protein>
    <recommendedName>
        <fullName evidence="6">FecR family protein</fullName>
    </recommendedName>
</protein>
<feature type="transmembrane region" description="Helical" evidence="1">
    <location>
        <begin position="79"/>
        <end position="105"/>
    </location>
</feature>
<dbReference type="RefSeq" id="WP_338395292.1">
    <property type="nucleotide sequence ID" value="NZ_AP025316.1"/>
</dbReference>
<dbReference type="PANTHER" id="PTHR30273">
    <property type="entry name" value="PERIPLASMIC SIGNAL SENSOR AND SIGMA FACTOR ACTIVATOR FECR-RELATED"/>
    <property type="match status" value="1"/>
</dbReference>
<evidence type="ECO:0000256" key="1">
    <source>
        <dbReference type="SAM" id="Phobius"/>
    </source>
</evidence>
<organism evidence="4 5">
    <name type="scientific">Fulvitalea axinellae</name>
    <dbReference type="NCBI Taxonomy" id="1182444"/>
    <lineage>
        <taxon>Bacteria</taxon>
        <taxon>Pseudomonadati</taxon>
        <taxon>Bacteroidota</taxon>
        <taxon>Cytophagia</taxon>
        <taxon>Cytophagales</taxon>
        <taxon>Persicobacteraceae</taxon>
        <taxon>Fulvitalea</taxon>
    </lineage>
</organism>
<dbReference type="PIRSF" id="PIRSF018266">
    <property type="entry name" value="FecR"/>
    <property type="match status" value="1"/>
</dbReference>
<feature type="domain" description="FecR protein" evidence="2">
    <location>
        <begin position="177"/>
        <end position="264"/>
    </location>
</feature>
<keyword evidence="4" id="KW-0614">Plasmid</keyword>
<reference evidence="4 5" key="1">
    <citation type="submission" date="2021-12" db="EMBL/GenBank/DDBJ databases">
        <title>Genome sequencing of bacteria with rrn-lacking chromosome and rrn-plasmid.</title>
        <authorList>
            <person name="Anda M."/>
            <person name="Iwasaki W."/>
        </authorList>
    </citation>
    <scope>NUCLEOTIDE SEQUENCE [LARGE SCALE GENOMIC DNA]</scope>
    <source>
        <strain evidence="4 5">DSM 100852</strain>
        <plasmid evidence="4 5">pFA2</plasmid>
    </source>
</reference>
<keyword evidence="1" id="KW-0472">Membrane</keyword>
<accession>A0AAU9DFH5</accession>
<evidence type="ECO:0008006" key="6">
    <source>
        <dbReference type="Google" id="ProtNLM"/>
    </source>
</evidence>
<keyword evidence="1" id="KW-1133">Transmembrane helix</keyword>
<dbReference type="GO" id="GO:0016989">
    <property type="term" value="F:sigma factor antagonist activity"/>
    <property type="evidence" value="ECO:0007669"/>
    <property type="project" value="TreeGrafter"/>
</dbReference>
<dbReference type="Gene3D" id="2.60.120.1440">
    <property type="match status" value="1"/>
</dbReference>
<evidence type="ECO:0000259" key="2">
    <source>
        <dbReference type="Pfam" id="PF04773"/>
    </source>
</evidence>
<dbReference type="KEGG" id="fax:FUAX_43230"/>
<evidence type="ECO:0000313" key="4">
    <source>
        <dbReference type="EMBL" id="BDD11891.1"/>
    </source>
</evidence>
<keyword evidence="1" id="KW-0812">Transmembrane</keyword>
<dbReference type="InterPro" id="IPR012373">
    <property type="entry name" value="Ferrdict_sens_TM"/>
</dbReference>
<geneLocation type="plasmid" evidence="4 5">
    <name>pFA2</name>
</geneLocation>
<dbReference type="Gene3D" id="3.55.50.30">
    <property type="match status" value="1"/>
</dbReference>
<dbReference type="Proteomes" id="UP001348817">
    <property type="component" value="Plasmid pFA2"/>
</dbReference>
<evidence type="ECO:0000259" key="3">
    <source>
        <dbReference type="Pfam" id="PF16344"/>
    </source>
</evidence>
<name>A0AAU9DFH5_9BACT</name>
<dbReference type="EMBL" id="AP025316">
    <property type="protein sequence ID" value="BDD11891.1"/>
    <property type="molecule type" value="Genomic_DNA"/>
</dbReference>
<dbReference type="PANTHER" id="PTHR30273:SF2">
    <property type="entry name" value="PROTEIN FECR"/>
    <property type="match status" value="1"/>
</dbReference>
<dbReference type="InterPro" id="IPR006860">
    <property type="entry name" value="FecR"/>
</dbReference>
<keyword evidence="5" id="KW-1185">Reference proteome</keyword>
<dbReference type="Pfam" id="PF16344">
    <property type="entry name" value="FecR_C"/>
    <property type="match status" value="1"/>
</dbReference>
<feature type="domain" description="Protein FecR C-terminal" evidence="3">
    <location>
        <begin position="306"/>
        <end position="375"/>
    </location>
</feature>
<dbReference type="AlphaFoldDB" id="A0AAU9DFH5"/>
<proteinExistence type="predicted"/>
<dbReference type="InterPro" id="IPR032508">
    <property type="entry name" value="FecR_C"/>
</dbReference>
<sequence>MKMESEKGNSENEMATWLEQALEREAMEKGRVPDREKLRQDTEELMEIWREVPVEEHRFSKETAKAQVFRRISAEKRRVWQMVMAGSVAACIVFIVGIFSAPYLVPSKDKELVVVELKDRATVLFAGGEALDLDNISTDEMTAKLGEGVYYDKEKRFLDLSKAIIGEREMRLLRNPRGKRMSVALADGSKVWLNAGTELRFPSRFKNKSRNVSVKGQAYFKVTKKGSPFFVNTKGMKVRVLGTEFGVKGYPGERRHITLVEGSVSLESENGKTVLKPSEQGVLVSGGKLKRRKVYVDEYVGWKNNRLIFKNKSFEELRPRLERWFDVTFVGSESLSRKDRFTGSFTENDGIDMVMELFLFNSDLKYEKNTNYVYIEK</sequence>
<dbReference type="Pfam" id="PF04773">
    <property type="entry name" value="FecR"/>
    <property type="match status" value="1"/>
</dbReference>
<gene>
    <name evidence="4" type="ORF">FUAX_43230</name>
</gene>
<evidence type="ECO:0000313" key="5">
    <source>
        <dbReference type="Proteomes" id="UP001348817"/>
    </source>
</evidence>